<protein>
    <submittedName>
        <fullName evidence="2">N-acetylmuramoyl-L-alanine amidase</fullName>
    </submittedName>
</protein>
<dbReference type="STRING" id="1776384.GCA_900086585_02882"/>
<dbReference type="EMBL" id="QRMS01000001">
    <property type="protein sequence ID" value="RHJ89533.1"/>
    <property type="molecule type" value="Genomic_DNA"/>
</dbReference>
<dbReference type="Gene3D" id="3.40.630.40">
    <property type="entry name" value="Zn-dependent exopeptidases"/>
    <property type="match status" value="1"/>
</dbReference>
<dbReference type="InterPro" id="IPR002508">
    <property type="entry name" value="MurNAc-LAA_cat"/>
</dbReference>
<dbReference type="RefSeq" id="WP_067539945.1">
    <property type="nucleotide sequence ID" value="NZ_AP025567.1"/>
</dbReference>
<dbReference type="SMART" id="SM00646">
    <property type="entry name" value="Ami_3"/>
    <property type="match status" value="1"/>
</dbReference>
<feature type="domain" description="MurNAc-LAA" evidence="1">
    <location>
        <begin position="57"/>
        <end position="170"/>
    </location>
</feature>
<organism evidence="2 3">
    <name type="scientific">Emergencia timonensis</name>
    <dbReference type="NCBI Taxonomy" id="1776384"/>
    <lineage>
        <taxon>Bacteria</taxon>
        <taxon>Bacillati</taxon>
        <taxon>Bacillota</taxon>
        <taxon>Clostridia</taxon>
        <taxon>Peptostreptococcales</taxon>
        <taxon>Anaerovoracaceae</taxon>
        <taxon>Emergencia</taxon>
    </lineage>
</organism>
<comment type="caution">
    <text evidence="2">The sequence shown here is derived from an EMBL/GenBank/DDBJ whole genome shotgun (WGS) entry which is preliminary data.</text>
</comment>
<keyword evidence="3" id="KW-1185">Reference proteome</keyword>
<dbReference type="OrthoDB" id="9772024at2"/>
<dbReference type="GO" id="GO:0009253">
    <property type="term" value="P:peptidoglycan catabolic process"/>
    <property type="evidence" value="ECO:0007669"/>
    <property type="project" value="InterPro"/>
</dbReference>
<evidence type="ECO:0000313" key="2">
    <source>
        <dbReference type="EMBL" id="RHJ89533.1"/>
    </source>
</evidence>
<dbReference type="GeneID" id="83005203"/>
<gene>
    <name evidence="2" type="ORF">DW099_02880</name>
</gene>
<dbReference type="GO" id="GO:0008745">
    <property type="term" value="F:N-acetylmuramoyl-L-alanine amidase activity"/>
    <property type="evidence" value="ECO:0007669"/>
    <property type="project" value="InterPro"/>
</dbReference>
<dbReference type="AlphaFoldDB" id="A0A415E6X0"/>
<reference evidence="2 3" key="1">
    <citation type="submission" date="2018-08" db="EMBL/GenBank/DDBJ databases">
        <title>A genome reference for cultivated species of the human gut microbiota.</title>
        <authorList>
            <person name="Zou Y."/>
            <person name="Xue W."/>
            <person name="Luo G."/>
        </authorList>
    </citation>
    <scope>NUCLEOTIDE SEQUENCE [LARGE SCALE GENOMIC DNA]</scope>
    <source>
        <strain evidence="2 3">AM07-24</strain>
    </source>
</reference>
<proteinExistence type="predicted"/>
<sequence length="180" mass="19495">MPSVFLSPSTQEYNQFVNGGTEEYYANLITDAMVPYLRASGISFSRNNPGGTVTDSINASNAGDYDFHLAIHSNAAPPNLAGQIKGPDVYYYRDSTQGQRDADIVANNLKMIYPNPSLVTTVPTTTLAELRRTSAPAVLVEVAYHDNIDDANWIKNNVEAIGRNLALSVADVLGVPFVEP</sequence>
<dbReference type="Proteomes" id="UP000284841">
    <property type="component" value="Unassembled WGS sequence"/>
</dbReference>
<name>A0A415E6X0_9FIRM</name>
<evidence type="ECO:0000259" key="1">
    <source>
        <dbReference type="SMART" id="SM00646"/>
    </source>
</evidence>
<evidence type="ECO:0000313" key="3">
    <source>
        <dbReference type="Proteomes" id="UP000284841"/>
    </source>
</evidence>
<dbReference type="SUPFAM" id="SSF53187">
    <property type="entry name" value="Zn-dependent exopeptidases"/>
    <property type="match status" value="1"/>
</dbReference>
<accession>A0A415E6X0</accession>
<dbReference type="Pfam" id="PF01520">
    <property type="entry name" value="Amidase_3"/>
    <property type="match status" value="1"/>
</dbReference>